<evidence type="ECO:0000313" key="12">
    <source>
        <dbReference type="Proteomes" id="UP000515873"/>
    </source>
</evidence>
<dbReference type="PANTHER" id="PTHR14218:SF15">
    <property type="entry name" value="TRIPEPTIDYL-PEPTIDASE 1"/>
    <property type="match status" value="1"/>
</dbReference>
<dbReference type="PROSITE" id="PS51695">
    <property type="entry name" value="SEDOLISIN"/>
    <property type="match status" value="1"/>
</dbReference>
<dbReference type="CDD" id="cd11377">
    <property type="entry name" value="Pro-peptidase_S53"/>
    <property type="match status" value="1"/>
</dbReference>
<gene>
    <name evidence="11" type="ORF">H8F01_14035</name>
</gene>
<keyword evidence="3" id="KW-0479">Metal-binding</keyword>
<evidence type="ECO:0000256" key="3">
    <source>
        <dbReference type="ARBA" id="ARBA00022723"/>
    </source>
</evidence>
<dbReference type="InterPro" id="IPR030400">
    <property type="entry name" value="Sedolisin_dom"/>
</dbReference>
<accession>A0A7G8Q0C4</accession>
<keyword evidence="6" id="KW-0106">Calcium</keyword>
<evidence type="ECO:0000256" key="7">
    <source>
        <dbReference type="ARBA" id="ARBA00023145"/>
    </source>
</evidence>
<feature type="active site" description="Charge relay system" evidence="8">
    <location>
        <position position="564"/>
    </location>
</feature>
<evidence type="ECO:0000256" key="4">
    <source>
        <dbReference type="ARBA" id="ARBA00022801"/>
    </source>
</evidence>
<feature type="chain" id="PRO_5028925067" evidence="9">
    <location>
        <begin position="29"/>
        <end position="645"/>
    </location>
</feature>
<evidence type="ECO:0000259" key="10">
    <source>
        <dbReference type="PROSITE" id="PS51695"/>
    </source>
</evidence>
<dbReference type="Pfam" id="PF09286">
    <property type="entry name" value="Pro-kuma_activ"/>
    <property type="match status" value="1"/>
</dbReference>
<keyword evidence="12" id="KW-1185">Reference proteome</keyword>
<comment type="caution">
    <text evidence="8">Lacks conserved residue(s) required for the propagation of feature annotation.</text>
</comment>
<dbReference type="EMBL" id="CP060412">
    <property type="protein sequence ID" value="QNK00232.1"/>
    <property type="molecule type" value="Genomic_DNA"/>
</dbReference>
<evidence type="ECO:0000256" key="5">
    <source>
        <dbReference type="ARBA" id="ARBA00022825"/>
    </source>
</evidence>
<dbReference type="GO" id="GO:0046872">
    <property type="term" value="F:metal ion binding"/>
    <property type="evidence" value="ECO:0007669"/>
    <property type="project" value="UniProtKB-KW"/>
</dbReference>
<evidence type="ECO:0000256" key="1">
    <source>
        <dbReference type="ARBA" id="ARBA00001913"/>
    </source>
</evidence>
<keyword evidence="9" id="KW-0732">Signal</keyword>
<sequence>MLSTLHRKSLAVSLGLLFFGGATSAAMAAGTSSPADLGASNTNQTVNVTLVLGLRNQDALENFVYSTVTQGNPSYHRFLTTAQFADRFGASTDDIAKVQAFVKQQGLQQVELLPNHLAIKVSGTIGQFNKAFQTSIHDYRNADGTTFHRPNATPTLPSSLSGTLVVASGLSTEARYRSRRVSAFQPSTPTASTTSAATMSPLAKSAAAAPAKAAGCTGNATATCTPGSFTVGDVANRYNINPLYAAGVNGRGVTIGIATLANFLPADAYTYWSTIGLNVKPNRISQVHVDGGGPLGSAAGSGETSLDVEQSGGVAPWANIIVYDAPNTDAGFFDVFNQAVSDNKVDSLSVSWGSPEIFYFPQLNGGVDLTDELRAFHQVFLEAAAQGISMFATAGDSGAYDTVRSLGGLPSDPVPPPLTADAPGSDPLITTAGGTTVPFTYSFSGGPKATLDKESIWGWDYIASYFQSNFGVDLLPEVYSVGGGGGVSVFWPLPRYQAFTSGIRRSEKKQTLLAPAYDINYTLPGNYKGRNVPDVSLNADPETGYSFVSSLDGPGLLTFEGGTSFVAPQLNGINALLTQATYGRVGLWNPQIYAMQNIFSYGPFSPFNDIRAGDNWFYKGVPGYEPGAGIGTLNVTNLALFFSVF</sequence>
<evidence type="ECO:0000256" key="8">
    <source>
        <dbReference type="PROSITE-ProRule" id="PRU01032"/>
    </source>
</evidence>
<dbReference type="InterPro" id="IPR050819">
    <property type="entry name" value="Tripeptidyl-peptidase_I"/>
</dbReference>
<reference evidence="11 12" key="1">
    <citation type="submission" date="2020-08" db="EMBL/GenBank/DDBJ databases">
        <title>Dyella sp. G9 isolated from forest soil.</title>
        <authorList>
            <person name="Fu J."/>
            <person name="Qiu L."/>
        </authorList>
    </citation>
    <scope>NUCLEOTIDE SEQUENCE [LARGE SCALE GENOMIC DNA]</scope>
    <source>
        <strain evidence="11 12">G9</strain>
    </source>
</reference>
<feature type="signal peptide" evidence="9">
    <location>
        <begin position="1"/>
        <end position="28"/>
    </location>
</feature>
<dbReference type="InterPro" id="IPR036852">
    <property type="entry name" value="Peptidase_S8/S53_dom_sf"/>
</dbReference>
<dbReference type="SUPFAM" id="SSF52743">
    <property type="entry name" value="Subtilisin-like"/>
    <property type="match status" value="1"/>
</dbReference>
<dbReference type="PANTHER" id="PTHR14218">
    <property type="entry name" value="PROTEASE S8 TRIPEPTIDYL PEPTIDASE I CLN2"/>
    <property type="match status" value="1"/>
</dbReference>
<feature type="active site" description="Charge relay system" evidence="8">
    <location>
        <position position="303"/>
    </location>
</feature>
<dbReference type="Gene3D" id="3.40.50.200">
    <property type="entry name" value="Peptidase S8/S53 domain"/>
    <property type="match status" value="1"/>
</dbReference>
<evidence type="ECO:0000256" key="6">
    <source>
        <dbReference type="ARBA" id="ARBA00022837"/>
    </source>
</evidence>
<organism evidence="11 12">
    <name type="scientific">Dyella telluris</name>
    <dbReference type="NCBI Taxonomy" id="2763498"/>
    <lineage>
        <taxon>Bacteria</taxon>
        <taxon>Pseudomonadati</taxon>
        <taxon>Pseudomonadota</taxon>
        <taxon>Gammaproteobacteria</taxon>
        <taxon>Lysobacterales</taxon>
        <taxon>Rhodanobacteraceae</taxon>
        <taxon>Dyella</taxon>
    </lineage>
</organism>
<dbReference type="GO" id="GO:0006508">
    <property type="term" value="P:proteolysis"/>
    <property type="evidence" value="ECO:0007669"/>
    <property type="project" value="UniProtKB-KW"/>
</dbReference>
<keyword evidence="5 8" id="KW-0720">Serine protease</keyword>
<evidence type="ECO:0000313" key="11">
    <source>
        <dbReference type="EMBL" id="QNK00232.1"/>
    </source>
</evidence>
<evidence type="ECO:0000256" key="9">
    <source>
        <dbReference type="SAM" id="SignalP"/>
    </source>
</evidence>
<dbReference type="InterPro" id="IPR015366">
    <property type="entry name" value="S53_propep"/>
</dbReference>
<evidence type="ECO:0000256" key="2">
    <source>
        <dbReference type="ARBA" id="ARBA00022670"/>
    </source>
</evidence>
<dbReference type="SUPFAM" id="SSF54897">
    <property type="entry name" value="Protease propeptides/inhibitors"/>
    <property type="match status" value="1"/>
</dbReference>
<proteinExistence type="predicted"/>
<dbReference type="RefSeq" id="WP_187055712.1">
    <property type="nucleotide sequence ID" value="NZ_CP060412.1"/>
</dbReference>
<dbReference type="GO" id="GO:0004252">
    <property type="term" value="F:serine-type endopeptidase activity"/>
    <property type="evidence" value="ECO:0007669"/>
    <property type="project" value="UniProtKB-UniRule"/>
</dbReference>
<dbReference type="AlphaFoldDB" id="A0A7G8Q0C4"/>
<dbReference type="GO" id="GO:0008240">
    <property type="term" value="F:tripeptidyl-peptidase activity"/>
    <property type="evidence" value="ECO:0007669"/>
    <property type="project" value="TreeGrafter"/>
</dbReference>
<keyword evidence="2 8" id="KW-0645">Protease</keyword>
<keyword evidence="4 8" id="KW-0378">Hydrolase</keyword>
<name>A0A7G8Q0C4_9GAMM</name>
<dbReference type="CDD" id="cd04056">
    <property type="entry name" value="Peptidases_S53"/>
    <property type="match status" value="1"/>
</dbReference>
<feature type="domain" description="Peptidase S53" evidence="10">
    <location>
        <begin position="234"/>
        <end position="645"/>
    </location>
</feature>
<dbReference type="Proteomes" id="UP000515873">
    <property type="component" value="Chromosome"/>
</dbReference>
<protein>
    <submittedName>
        <fullName evidence="11">S8/S53 family peptidase</fullName>
    </submittedName>
</protein>
<dbReference type="SMART" id="SM00944">
    <property type="entry name" value="Pro-kuma_activ"/>
    <property type="match status" value="1"/>
</dbReference>
<keyword evidence="7" id="KW-0865">Zymogen</keyword>
<feature type="active site" description="Charge relay system" evidence="8">
    <location>
        <position position="307"/>
    </location>
</feature>
<dbReference type="KEGG" id="dtl:H8F01_14035"/>
<comment type="cofactor">
    <cofactor evidence="1">
        <name>Ca(2+)</name>
        <dbReference type="ChEBI" id="CHEBI:29108"/>
    </cofactor>
</comment>